<dbReference type="GO" id="GO:0006355">
    <property type="term" value="P:regulation of DNA-templated transcription"/>
    <property type="evidence" value="ECO:0007669"/>
    <property type="project" value="InterPro"/>
</dbReference>
<protein>
    <submittedName>
        <fullName evidence="2">Uncharacterized protein</fullName>
    </submittedName>
</protein>
<dbReference type="SMART" id="SM00401">
    <property type="entry name" value="ZnF_GATA"/>
    <property type="match status" value="1"/>
</dbReference>
<feature type="compositionally biased region" description="Low complexity" evidence="1">
    <location>
        <begin position="357"/>
        <end position="380"/>
    </location>
</feature>
<feature type="region of interest" description="Disordered" evidence="1">
    <location>
        <begin position="245"/>
        <end position="451"/>
    </location>
</feature>
<comment type="caution">
    <text evidence="2">The sequence shown here is derived from an EMBL/GenBank/DDBJ whole genome shotgun (WGS) entry which is preliminary data.</text>
</comment>
<organism evidence="2 3">
    <name type="scientific">Tilletia indica</name>
    <dbReference type="NCBI Taxonomy" id="43049"/>
    <lineage>
        <taxon>Eukaryota</taxon>
        <taxon>Fungi</taxon>
        <taxon>Dikarya</taxon>
        <taxon>Basidiomycota</taxon>
        <taxon>Ustilaginomycotina</taxon>
        <taxon>Exobasidiomycetes</taxon>
        <taxon>Tilletiales</taxon>
        <taxon>Tilletiaceae</taxon>
        <taxon>Tilletia</taxon>
    </lineage>
</organism>
<dbReference type="InterPro" id="IPR000679">
    <property type="entry name" value="Znf_GATA"/>
</dbReference>
<evidence type="ECO:0000256" key="1">
    <source>
        <dbReference type="SAM" id="MobiDB-lite"/>
    </source>
</evidence>
<evidence type="ECO:0000313" key="2">
    <source>
        <dbReference type="EMBL" id="KAE8259943.1"/>
    </source>
</evidence>
<sequence>MVGPALNPGGSSLPPWSPTSVEAFMLEKTFLEDVVRPLVRALVHSRLQTAGLAPGTAPNPTLQRDLLNIRDSLLENINTVGNVGTSAAAASAAAAAAAASAAAGPSSMSTPARGGVFARDPATSALINNAAAAAASIPAQADNSGGAGNDSDANMSIDGGPPGNMSQLSFDLSNLSKKWTPAQRKRSATRHRVCAGCGIPHNSKFRRGPTGPGTLCDKCGTKWKKITDQAKLESQFAAIAAGAPNPTGNAGMGPSSMALDGPSRFHAGPPPSAGPQVSVHDAWHTPVGSRDHDHNQEQDNLDDGIDGLEAEAEAEAEANRHSESFAQAQSGPSHQQRSQHSPGPSGANGSGPGPSSGGSSSSSSSGHNAHSSLALGMNLSGSGGSGSSERSPHHSQQGRSTPRSGPAGSSSPALQPRGGPGSGSSNPHPPPPPPPPAPGATASPQQGAVSHAAAQAFLAAMHQRHGAYS</sequence>
<accession>A0A177TW87</accession>
<dbReference type="EMBL" id="LWDF02000022">
    <property type="protein sequence ID" value="KAE8259943.1"/>
    <property type="molecule type" value="Genomic_DNA"/>
</dbReference>
<reference evidence="2" key="1">
    <citation type="submission" date="2016-04" db="EMBL/GenBank/DDBJ databases">
        <authorList>
            <person name="Nguyen H.D."/>
            <person name="Samba Siva P."/>
            <person name="Cullis J."/>
            <person name="Levesque C.A."/>
            <person name="Hambleton S."/>
        </authorList>
    </citation>
    <scope>NUCLEOTIDE SEQUENCE</scope>
    <source>
        <strain evidence="2">DAOMC 236416</strain>
    </source>
</reference>
<feature type="compositionally biased region" description="Acidic residues" evidence="1">
    <location>
        <begin position="299"/>
        <end position="316"/>
    </location>
</feature>
<keyword evidence="3" id="KW-1185">Reference proteome</keyword>
<feature type="compositionally biased region" description="Low complexity" evidence="1">
    <location>
        <begin position="439"/>
        <end position="451"/>
    </location>
</feature>
<gene>
    <name evidence="2" type="ORF">A4X13_0g667</name>
</gene>
<evidence type="ECO:0000313" key="3">
    <source>
        <dbReference type="Proteomes" id="UP000077521"/>
    </source>
</evidence>
<proteinExistence type="predicted"/>
<feature type="compositionally biased region" description="Low complexity" evidence="1">
    <location>
        <begin position="398"/>
        <end position="417"/>
    </location>
</feature>
<dbReference type="GO" id="GO:0043565">
    <property type="term" value="F:sequence-specific DNA binding"/>
    <property type="evidence" value="ECO:0007669"/>
    <property type="project" value="InterPro"/>
</dbReference>
<feature type="compositionally biased region" description="Low complexity" evidence="1">
    <location>
        <begin position="245"/>
        <end position="254"/>
    </location>
</feature>
<dbReference type="SUPFAM" id="SSF57716">
    <property type="entry name" value="Glucocorticoid receptor-like (DNA-binding domain)"/>
    <property type="match status" value="1"/>
</dbReference>
<dbReference type="GO" id="GO:0008270">
    <property type="term" value="F:zinc ion binding"/>
    <property type="evidence" value="ECO:0007669"/>
    <property type="project" value="InterPro"/>
</dbReference>
<reference evidence="2" key="2">
    <citation type="journal article" date="2019" name="IMA Fungus">
        <title>Genome sequencing and comparison of five Tilletia species to identify candidate genes for the detection of regulated species infecting wheat.</title>
        <authorList>
            <person name="Nguyen H.D.T."/>
            <person name="Sultana T."/>
            <person name="Kesanakurti P."/>
            <person name="Hambleton S."/>
        </authorList>
    </citation>
    <scope>NUCLEOTIDE SEQUENCE</scope>
    <source>
        <strain evidence="2">DAOMC 236416</strain>
    </source>
</reference>
<dbReference type="Gene3D" id="3.30.50.10">
    <property type="entry name" value="Erythroid Transcription Factor GATA-1, subunit A"/>
    <property type="match status" value="1"/>
</dbReference>
<dbReference type="OrthoDB" id="2162994at2759"/>
<dbReference type="AlphaFoldDB" id="A0A177TW87"/>
<feature type="region of interest" description="Disordered" evidence="1">
    <location>
        <begin position="137"/>
        <end position="169"/>
    </location>
</feature>
<feature type="compositionally biased region" description="Pro residues" evidence="1">
    <location>
        <begin position="427"/>
        <end position="438"/>
    </location>
</feature>
<feature type="compositionally biased region" description="Polar residues" evidence="1">
    <location>
        <begin position="324"/>
        <end position="340"/>
    </location>
</feature>
<name>A0A177TW87_9BASI</name>
<dbReference type="Proteomes" id="UP000077521">
    <property type="component" value="Unassembled WGS sequence"/>
</dbReference>
<dbReference type="InterPro" id="IPR013088">
    <property type="entry name" value="Znf_NHR/GATA"/>
</dbReference>
<feature type="compositionally biased region" description="Gly residues" evidence="1">
    <location>
        <begin position="346"/>
        <end position="356"/>
    </location>
</feature>